<evidence type="ECO:0000256" key="2">
    <source>
        <dbReference type="ARBA" id="ARBA00010992"/>
    </source>
</evidence>
<feature type="transmembrane region" description="Helical" evidence="8">
    <location>
        <begin position="75"/>
        <end position="93"/>
    </location>
</feature>
<reference evidence="10" key="1">
    <citation type="submission" date="2020-04" db="EMBL/GenBank/DDBJ databases">
        <title>Genome Assembly and Annotation of Botryosphaeria dothidea sdau 11-99, a Latent Pathogen of Apple Fruit Ring Rot in China.</title>
        <authorList>
            <person name="Yu C."/>
            <person name="Diao Y."/>
            <person name="Lu Q."/>
            <person name="Zhao J."/>
            <person name="Cui S."/>
            <person name="Peng C."/>
            <person name="He B."/>
            <person name="Liu H."/>
        </authorList>
    </citation>
    <scope>NUCLEOTIDE SEQUENCE [LARGE SCALE GENOMIC DNA]</scope>
    <source>
        <strain evidence="10">Sdau11-99</strain>
    </source>
</reference>
<sequence>MSPLPPLSSPGKLGELPNNTKEQWWRDSGLRRLVFWQACILVSQMTVGYDESVTGSFQAMQPWRDSMGDPTSSDVGLITAIIFVGGFVGAFFASPLADRYGRRPALAFGSLLCVVGAALQSAAQEKGMFIGGRLIIGFGISFTTSAGPSLLNELAHPRMRGQVASMFNVLWYVGSIIASWLTFGTGHLSSTWSWRIPSIVQGVPAALVLLSVPSMPESPRYLCSRGRADEALHILTAYHANGAPADPLVAHELQQIHAALAASRATITWPQALRSRTHRARLGICIAVAVLTLWTGQGVIAYYFSPMLASVGIAATAAQTGINGGMQVWNFACALAGALLADRVGRRPLWLLSFGGMIAANVPLVVTSARYAEGGSKGAAYVTVVLLFLYNAAFNLACNPLIYAYPTELLPYGLRTKGLSLQIAVSQAALTVNNYVNPIALEAIGYWFFVFYLGMLVAAVGIVWKWFPETKGKSLEELATLFEDREHDGRGGDPEVVVIEGVSVDAEGRADGGLVEVVETVKGIEDKM</sequence>
<feature type="transmembrane region" description="Helical" evidence="8">
    <location>
        <begin position="163"/>
        <end position="182"/>
    </location>
</feature>
<dbReference type="NCBIfam" id="TIGR00879">
    <property type="entry name" value="SP"/>
    <property type="match status" value="1"/>
</dbReference>
<keyword evidence="5 8" id="KW-1133">Transmembrane helix</keyword>
<dbReference type="Proteomes" id="UP000572817">
    <property type="component" value="Unassembled WGS sequence"/>
</dbReference>
<evidence type="ECO:0000259" key="9">
    <source>
        <dbReference type="PROSITE" id="PS50850"/>
    </source>
</evidence>
<evidence type="ECO:0000256" key="5">
    <source>
        <dbReference type="ARBA" id="ARBA00022989"/>
    </source>
</evidence>
<comment type="similarity">
    <text evidence="2 7">Belongs to the major facilitator superfamily. Sugar transporter (TC 2.A.1.1) family.</text>
</comment>
<evidence type="ECO:0000256" key="6">
    <source>
        <dbReference type="ARBA" id="ARBA00023136"/>
    </source>
</evidence>
<evidence type="ECO:0000313" key="10">
    <source>
        <dbReference type="EMBL" id="KAF4303700.1"/>
    </source>
</evidence>
<proteinExistence type="inferred from homology"/>
<feature type="transmembrane region" description="Helical" evidence="8">
    <location>
        <begin position="282"/>
        <end position="304"/>
    </location>
</feature>
<dbReference type="PROSITE" id="PS00216">
    <property type="entry name" value="SUGAR_TRANSPORT_1"/>
    <property type="match status" value="2"/>
</dbReference>
<protein>
    <submittedName>
        <fullName evidence="10">Hexose transporter</fullName>
    </submittedName>
</protein>
<dbReference type="Pfam" id="PF00083">
    <property type="entry name" value="Sugar_tr"/>
    <property type="match status" value="1"/>
</dbReference>
<dbReference type="InterPro" id="IPR005828">
    <property type="entry name" value="MFS_sugar_transport-like"/>
</dbReference>
<dbReference type="InterPro" id="IPR036259">
    <property type="entry name" value="MFS_trans_sf"/>
</dbReference>
<dbReference type="PANTHER" id="PTHR48022">
    <property type="entry name" value="PLASTIDIC GLUCOSE TRANSPORTER 4"/>
    <property type="match status" value="1"/>
</dbReference>
<evidence type="ECO:0000256" key="8">
    <source>
        <dbReference type="SAM" id="Phobius"/>
    </source>
</evidence>
<keyword evidence="3 7" id="KW-0813">Transport</keyword>
<evidence type="ECO:0000313" key="11">
    <source>
        <dbReference type="Proteomes" id="UP000572817"/>
    </source>
</evidence>
<comment type="subcellular location">
    <subcellularLocation>
        <location evidence="1">Membrane</location>
        <topology evidence="1">Multi-pass membrane protein</topology>
    </subcellularLocation>
</comment>
<dbReference type="SUPFAM" id="SSF103473">
    <property type="entry name" value="MFS general substrate transporter"/>
    <property type="match status" value="1"/>
</dbReference>
<dbReference type="InterPro" id="IPR020846">
    <property type="entry name" value="MFS_dom"/>
</dbReference>
<dbReference type="InterPro" id="IPR003663">
    <property type="entry name" value="Sugar/inositol_transpt"/>
</dbReference>
<feature type="transmembrane region" description="Helical" evidence="8">
    <location>
        <begin position="129"/>
        <end position="151"/>
    </location>
</feature>
<feature type="transmembrane region" description="Helical" evidence="8">
    <location>
        <begin position="194"/>
        <end position="212"/>
    </location>
</feature>
<keyword evidence="4 8" id="KW-0812">Transmembrane</keyword>
<name>A0A8H4MZW6_9PEZI</name>
<dbReference type="OrthoDB" id="6133115at2759"/>
<feature type="transmembrane region" description="Helical" evidence="8">
    <location>
        <begin position="349"/>
        <end position="367"/>
    </location>
</feature>
<evidence type="ECO:0000256" key="3">
    <source>
        <dbReference type="ARBA" id="ARBA00022448"/>
    </source>
</evidence>
<dbReference type="PANTHER" id="PTHR48022:SF64">
    <property type="entry name" value="MAJOR FACILITATOR SUPERFAMILY (MFS) PROFILE DOMAIN-CONTAINING PROTEIN"/>
    <property type="match status" value="1"/>
</dbReference>
<evidence type="ECO:0000256" key="7">
    <source>
        <dbReference type="RuleBase" id="RU003346"/>
    </source>
</evidence>
<feature type="transmembrane region" description="Helical" evidence="8">
    <location>
        <begin position="379"/>
        <end position="405"/>
    </location>
</feature>
<feature type="transmembrane region" description="Helical" evidence="8">
    <location>
        <begin position="105"/>
        <end position="123"/>
    </location>
</feature>
<feature type="domain" description="Major facilitator superfamily (MFS) profile" evidence="9">
    <location>
        <begin position="36"/>
        <end position="471"/>
    </location>
</feature>
<dbReference type="AlphaFoldDB" id="A0A8H4MZW6"/>
<dbReference type="EMBL" id="WWBZ02000051">
    <property type="protein sequence ID" value="KAF4303700.1"/>
    <property type="molecule type" value="Genomic_DNA"/>
</dbReference>
<accession>A0A8H4MZW6</accession>
<dbReference type="GO" id="GO:0016020">
    <property type="term" value="C:membrane"/>
    <property type="evidence" value="ECO:0007669"/>
    <property type="project" value="UniProtKB-SubCell"/>
</dbReference>
<keyword evidence="6 8" id="KW-0472">Membrane</keyword>
<organism evidence="10 11">
    <name type="scientific">Botryosphaeria dothidea</name>
    <dbReference type="NCBI Taxonomy" id="55169"/>
    <lineage>
        <taxon>Eukaryota</taxon>
        <taxon>Fungi</taxon>
        <taxon>Dikarya</taxon>
        <taxon>Ascomycota</taxon>
        <taxon>Pezizomycotina</taxon>
        <taxon>Dothideomycetes</taxon>
        <taxon>Dothideomycetes incertae sedis</taxon>
        <taxon>Botryosphaeriales</taxon>
        <taxon>Botryosphaeriaceae</taxon>
        <taxon>Botryosphaeria</taxon>
    </lineage>
</organism>
<feature type="transmembrane region" description="Helical" evidence="8">
    <location>
        <begin position="444"/>
        <end position="464"/>
    </location>
</feature>
<evidence type="ECO:0000256" key="1">
    <source>
        <dbReference type="ARBA" id="ARBA00004141"/>
    </source>
</evidence>
<gene>
    <name evidence="10" type="ORF">GTA08_BOTSDO08006</name>
</gene>
<keyword evidence="11" id="KW-1185">Reference proteome</keyword>
<dbReference type="GO" id="GO:0005351">
    <property type="term" value="F:carbohydrate:proton symporter activity"/>
    <property type="evidence" value="ECO:0007669"/>
    <property type="project" value="TreeGrafter"/>
</dbReference>
<dbReference type="PROSITE" id="PS50850">
    <property type="entry name" value="MFS"/>
    <property type="match status" value="1"/>
</dbReference>
<evidence type="ECO:0000256" key="4">
    <source>
        <dbReference type="ARBA" id="ARBA00022692"/>
    </source>
</evidence>
<dbReference type="FunFam" id="1.20.1250.20:FF:000134">
    <property type="entry name" value="MFS sugar transporter protein"/>
    <property type="match status" value="1"/>
</dbReference>
<comment type="caution">
    <text evidence="10">The sequence shown here is derived from an EMBL/GenBank/DDBJ whole genome shotgun (WGS) entry which is preliminary data.</text>
</comment>
<dbReference type="PRINTS" id="PR00171">
    <property type="entry name" value="SUGRTRNSPORT"/>
</dbReference>
<dbReference type="InterPro" id="IPR005829">
    <property type="entry name" value="Sugar_transporter_CS"/>
</dbReference>
<dbReference type="Gene3D" id="1.20.1250.20">
    <property type="entry name" value="MFS general substrate transporter like domains"/>
    <property type="match status" value="1"/>
</dbReference>
<dbReference type="InterPro" id="IPR050360">
    <property type="entry name" value="MFS_Sugar_Transporters"/>
</dbReference>